<keyword evidence="3" id="KW-1185">Reference proteome</keyword>
<accession>A0ABY4HLR2</accession>
<dbReference type="InterPro" id="IPR049511">
    <property type="entry name" value="PGH-like_rpt"/>
</dbReference>
<evidence type="ECO:0000313" key="2">
    <source>
        <dbReference type="EMBL" id="UOX33793.1"/>
    </source>
</evidence>
<dbReference type="GO" id="GO:0016787">
    <property type="term" value="F:hydrolase activity"/>
    <property type="evidence" value="ECO:0007669"/>
    <property type="project" value="UniProtKB-KW"/>
</dbReference>
<dbReference type="PANTHER" id="PTHR46825">
    <property type="entry name" value="D-ALANYL-D-ALANINE-CARBOXYPEPTIDASE/ENDOPEPTIDASE AMPH"/>
    <property type="match status" value="1"/>
</dbReference>
<dbReference type="InterPro" id="IPR050491">
    <property type="entry name" value="AmpC-like"/>
</dbReference>
<reference evidence="2" key="1">
    <citation type="submission" date="2021-12" db="EMBL/GenBank/DDBJ databases">
        <authorList>
            <person name="Cha I.-T."/>
            <person name="Lee K.-E."/>
            <person name="Park S.-J."/>
        </authorList>
    </citation>
    <scope>NUCLEOTIDE SEQUENCE</scope>
    <source>
        <strain evidence="2">YSM-43</strain>
    </source>
</reference>
<protein>
    <submittedName>
        <fullName evidence="2">Serine hydrolase</fullName>
    </submittedName>
</protein>
<proteinExistence type="predicted"/>
<dbReference type="InterPro" id="IPR001466">
    <property type="entry name" value="Beta-lactam-related"/>
</dbReference>
<evidence type="ECO:0000313" key="3">
    <source>
        <dbReference type="Proteomes" id="UP000830454"/>
    </source>
</evidence>
<name>A0ABY4HLR2_9FLAO</name>
<dbReference type="Pfam" id="PF00144">
    <property type="entry name" value="Beta-lactamase"/>
    <property type="match status" value="1"/>
</dbReference>
<reference evidence="2" key="2">
    <citation type="submission" date="2022-04" db="EMBL/GenBank/DDBJ databases">
        <title>Complete Genome Sequence of Flavobacterium sediminilitoris YSM-43, Isolated from a Tidal Sediment.</title>
        <authorList>
            <person name="Lee P.A."/>
        </authorList>
    </citation>
    <scope>NUCLEOTIDE SEQUENCE</scope>
    <source>
        <strain evidence="2">YSM-43</strain>
    </source>
</reference>
<evidence type="ECO:0000259" key="1">
    <source>
        <dbReference type="Pfam" id="PF00144"/>
    </source>
</evidence>
<dbReference type="Gene3D" id="3.40.710.10">
    <property type="entry name" value="DD-peptidase/beta-lactamase superfamily"/>
    <property type="match status" value="1"/>
</dbReference>
<dbReference type="RefSeq" id="WP_246916319.1">
    <property type="nucleotide sequence ID" value="NZ_CP090145.1"/>
</dbReference>
<dbReference type="PANTHER" id="PTHR46825:SF9">
    <property type="entry name" value="BETA-LACTAMASE-RELATED DOMAIN-CONTAINING PROTEIN"/>
    <property type="match status" value="1"/>
</dbReference>
<feature type="domain" description="Beta-lactamase-related" evidence="1">
    <location>
        <begin position="285"/>
        <end position="599"/>
    </location>
</feature>
<dbReference type="EMBL" id="CP090145">
    <property type="protein sequence ID" value="UOX33793.1"/>
    <property type="molecule type" value="Genomic_DNA"/>
</dbReference>
<sequence>MKQLFKKEILVIILLFITGTMSSQFVARHAMTPAQYQTEFNNLSAKGYRVTSLSGYTSNGKELYAAIWNKVTGPAWAARHGMSSTEYQKDFNDKVSKGYRLVCLSGYGVGNQAKFAAVWDKSSGGTWKAKHNMTAADYQKAFNDNSKAGYQLQQVSGYVVNGTEYFAAFWEKKSGSIIARHNLNSADYQKAFNDFTSKGYHLKCVSGYQKGRTDLYAAIWEKSTYPLAMAKHGLSRKNYQHTFDNLYYQGYVPVFVNAFASSGADNYNAIWTNKVMKSADINKMDNAVENYMSTQGVNGYSFAVTKNGRLVFAKSYGYADKATNEIMSPNHSMRIMSVSKSVTAAGIMKLLEQNKISMNQKVFGPNSILGSKYATPSDKKKLNDITISQLLHHTSGLRSCNGEAEFWNKDKTYDDTMKMLLKSSDLLKFDPNTKYSYSNTGYFILALVIQQISGQSYENFIRTNVLNPAGVGSGMYVGLANGSVKSNEAHYTPATKQNMQLWAGFGGWVARPIDLVKYLGKVDGSTPPTDIIKASTHAILTQNTPLSPNYGCGWTISGDKQRHNGAHGGSRSWLAEIGDGYSIAIIINNAPSNDDNLSKLLNDISTAVKSVSAFPSYDLF</sequence>
<dbReference type="InterPro" id="IPR012338">
    <property type="entry name" value="Beta-lactam/transpept-like"/>
</dbReference>
<keyword evidence="2" id="KW-0378">Hydrolase</keyword>
<dbReference type="Proteomes" id="UP000830454">
    <property type="component" value="Chromosome"/>
</dbReference>
<dbReference type="SUPFAM" id="SSF56601">
    <property type="entry name" value="beta-lactamase/transpeptidase-like"/>
    <property type="match status" value="1"/>
</dbReference>
<dbReference type="Pfam" id="PF17660">
    <property type="entry name" value="BTRD1"/>
    <property type="match status" value="5"/>
</dbReference>
<organism evidence="2 3">
    <name type="scientific">Flavobacterium sediminilitoris</name>
    <dbReference type="NCBI Taxonomy" id="2024526"/>
    <lineage>
        <taxon>Bacteria</taxon>
        <taxon>Pseudomonadati</taxon>
        <taxon>Bacteroidota</taxon>
        <taxon>Flavobacteriia</taxon>
        <taxon>Flavobacteriales</taxon>
        <taxon>Flavobacteriaceae</taxon>
        <taxon>Flavobacterium</taxon>
    </lineage>
</organism>
<gene>
    <name evidence="2" type="ORF">LXD69_17380</name>
</gene>